<comment type="caution">
    <text evidence="2">The sequence shown here is derived from an EMBL/GenBank/DDBJ whole genome shotgun (WGS) entry which is preliminary data.</text>
</comment>
<dbReference type="AlphaFoldDB" id="A0AAE8SUM1"/>
<dbReference type="EMBL" id="ONZQ02000005">
    <property type="protein sequence ID" value="SPO01843.1"/>
    <property type="molecule type" value="Genomic_DNA"/>
</dbReference>
<gene>
    <name evidence="2" type="ORF">DNG_04516</name>
</gene>
<protein>
    <submittedName>
        <fullName evidence="2">Uncharacterized protein</fullName>
    </submittedName>
</protein>
<organism evidence="2 3">
    <name type="scientific">Cephalotrichum gorgonifer</name>
    <dbReference type="NCBI Taxonomy" id="2041049"/>
    <lineage>
        <taxon>Eukaryota</taxon>
        <taxon>Fungi</taxon>
        <taxon>Dikarya</taxon>
        <taxon>Ascomycota</taxon>
        <taxon>Pezizomycotina</taxon>
        <taxon>Sordariomycetes</taxon>
        <taxon>Hypocreomycetidae</taxon>
        <taxon>Microascales</taxon>
        <taxon>Microascaceae</taxon>
        <taxon>Cephalotrichum</taxon>
    </lineage>
</organism>
<feature type="chain" id="PRO_5041926404" evidence="1">
    <location>
        <begin position="18"/>
        <end position="147"/>
    </location>
</feature>
<sequence>MKSSVALTSMLVLAASAMDPSSLSDRHLALAERTTEESSSWTLNRHRSVFARADKVTCDTDDIQKRVDELNDNIPTEVDNLEAARCLQGIPEIKKREGTTDDWIKYSEDLEKLAKDVRDCVSAAPGLSAGRVTAAAVGSLIAFIVWS</sequence>
<evidence type="ECO:0000313" key="3">
    <source>
        <dbReference type="Proteomes" id="UP001187682"/>
    </source>
</evidence>
<proteinExistence type="predicted"/>
<keyword evidence="1" id="KW-0732">Signal</keyword>
<evidence type="ECO:0000313" key="2">
    <source>
        <dbReference type="EMBL" id="SPO01843.1"/>
    </source>
</evidence>
<name>A0AAE8SUM1_9PEZI</name>
<reference evidence="2" key="1">
    <citation type="submission" date="2018-03" db="EMBL/GenBank/DDBJ databases">
        <authorList>
            <person name="Guldener U."/>
        </authorList>
    </citation>
    <scope>NUCLEOTIDE SEQUENCE</scope>
</reference>
<dbReference type="Proteomes" id="UP001187682">
    <property type="component" value="Unassembled WGS sequence"/>
</dbReference>
<evidence type="ECO:0000256" key="1">
    <source>
        <dbReference type="SAM" id="SignalP"/>
    </source>
</evidence>
<accession>A0AAE8SUM1</accession>
<feature type="signal peptide" evidence="1">
    <location>
        <begin position="1"/>
        <end position="17"/>
    </location>
</feature>
<keyword evidence="3" id="KW-1185">Reference proteome</keyword>